<sequence length="281" mass="30020">MPSSGGNTQVDVFVRGSDNNLHHSFHTDFTPAWSAWNNLGGNLTSAPTAVSWGDQTRIDVFVRGTDNGLWHMWWTGTAWSGWETLGGNLSSAPVVTSWAAGRLDVFAKGTDGQLWHRSFAGGWASWEPLGGGLNSGPAAVSWGPNRIDVFIQGTDQAVWHKFWGGTAWSGWESLHGSVFQSPAVTSRGPGDLEVYVLGSAVGHNLYHLSYSGGWLAWRGEGPYWPAGLDWAFSPGVASHSFLIGPETFMVGGDNTVWHGVTFGPRVGSPSSGTRGTPVAAH</sequence>
<reference evidence="2" key="1">
    <citation type="submission" date="2020-10" db="EMBL/GenBank/DDBJ databases">
        <title>Ca. Dormibacterota MAGs.</title>
        <authorList>
            <person name="Montgomery K."/>
        </authorList>
    </citation>
    <scope>NUCLEOTIDE SEQUENCE [LARGE SCALE GENOMIC DNA]</scope>
    <source>
        <strain evidence="2">SC8812_S17_10</strain>
    </source>
</reference>
<dbReference type="Proteomes" id="UP000612893">
    <property type="component" value="Unassembled WGS sequence"/>
</dbReference>
<dbReference type="AlphaFoldDB" id="A0A934KD76"/>
<dbReference type="Gene3D" id="2.120.10.70">
    <property type="entry name" value="Fucose-specific lectin"/>
    <property type="match status" value="2"/>
</dbReference>
<accession>A0A934KD76</accession>
<evidence type="ECO:0000259" key="1">
    <source>
        <dbReference type="Pfam" id="PF26607"/>
    </source>
</evidence>
<proteinExistence type="predicted"/>
<name>A0A934KD76_9BACT</name>
<keyword evidence="3" id="KW-1185">Reference proteome</keyword>
<dbReference type="CDD" id="cd22954">
    <property type="entry name" value="PLL_lectin"/>
    <property type="match status" value="1"/>
</dbReference>
<dbReference type="EMBL" id="JAEKNR010000181">
    <property type="protein sequence ID" value="MBJ7600030.1"/>
    <property type="molecule type" value="Genomic_DNA"/>
</dbReference>
<dbReference type="Pfam" id="PF26607">
    <property type="entry name" value="DUF8189"/>
    <property type="match status" value="1"/>
</dbReference>
<protein>
    <submittedName>
        <fullName evidence="2">Carbohydrate-binding protein</fullName>
    </submittedName>
</protein>
<organism evidence="2 3">
    <name type="scientific">Candidatus Nephthysia bennettiae</name>
    <dbReference type="NCBI Taxonomy" id="3127016"/>
    <lineage>
        <taxon>Bacteria</taxon>
        <taxon>Bacillati</taxon>
        <taxon>Candidatus Dormiibacterota</taxon>
        <taxon>Candidatus Dormibacteria</taxon>
        <taxon>Candidatus Dormibacterales</taxon>
        <taxon>Candidatus Dormibacteraceae</taxon>
        <taxon>Candidatus Nephthysia</taxon>
    </lineage>
</organism>
<evidence type="ECO:0000313" key="2">
    <source>
        <dbReference type="EMBL" id="MBJ7600030.1"/>
    </source>
</evidence>
<evidence type="ECO:0000313" key="3">
    <source>
        <dbReference type="Proteomes" id="UP000612893"/>
    </source>
</evidence>
<dbReference type="InterPro" id="IPR058502">
    <property type="entry name" value="PLL-like_beta-prop"/>
</dbReference>
<comment type="caution">
    <text evidence="2">The sequence shown here is derived from an EMBL/GenBank/DDBJ whole genome shotgun (WGS) entry which is preliminary data.</text>
</comment>
<dbReference type="SUPFAM" id="SSF89372">
    <property type="entry name" value="Fucose-specific lectin"/>
    <property type="match status" value="1"/>
</dbReference>
<feature type="domain" description="PLL-like beta propeller" evidence="1">
    <location>
        <begin position="8"/>
        <end position="217"/>
    </location>
</feature>
<dbReference type="RefSeq" id="WP_338203707.1">
    <property type="nucleotide sequence ID" value="NZ_JAEKNR010000181.1"/>
</dbReference>
<gene>
    <name evidence="2" type="ORF">JF922_18375</name>
</gene>